<feature type="domain" description="Ig-like" evidence="8">
    <location>
        <begin position="728"/>
        <end position="809"/>
    </location>
</feature>
<dbReference type="GO" id="GO:0098609">
    <property type="term" value="P:cell-cell adhesion"/>
    <property type="evidence" value="ECO:0007669"/>
    <property type="project" value="TreeGrafter"/>
</dbReference>
<name>A0A3M6ULE6_POCDA</name>
<dbReference type="SUPFAM" id="SSF48726">
    <property type="entry name" value="Immunoglobulin"/>
    <property type="match status" value="15"/>
</dbReference>
<feature type="domain" description="Fibronectin type-III" evidence="9">
    <location>
        <begin position="1615"/>
        <end position="1709"/>
    </location>
</feature>
<sequence>MAVVKPVRFCMLQNMYRCVSFWLSLAALCPSVSAIHWIKKPPGNVKGILGENVTLEWNFTMSSANETLDYFVLLRSMRYDMIKYSHGKGEVIYKPYEGRVDILVDGTPKFVLFNLQREDDKVEFCLKVSTKSTTNGGGQIHYPDPECAKIELLERPGIVDIPENHTVKSIEGENVRINCSTTGIPIPNVTWTRSGNEAKNFPPSSPLKLKNISREEDGLYWCVAENGLGKVTASVRIIVQFPPSIEDITPDTTVNETDNVTLVCNSTGNPVPNITWVFLDDLDAKSIGTQESLTLSHVKRNQSGTYGCRADNDSPTIDTRPISQAVIKSNNLELFCNATGHPTPQITWYKVAGPSVALSVGTILNVMNMNMTDSGVYQCRASNGIGIDAFASANVTVNIPPSFDYISNDTIVNETDDVMLFCNSTGHPHPHITWRFLSESEKPLGYEESLTLSNVNRTQTGTYLCTASNNVTNSKTANSPSIFMRPISKTVNESNNLELFCNATGHPTPLITWYKVADPSVPPSVGTVLNVTNMSRTDSGVYQCRASNGIGTDVFALANVTVNYAPKIDMRPLSQTVNESDNLELFCNATGRPAPQIMWYKVADTLVALSNGRALKVKNINRTGSGVYRCRASNGIGTVPPSLDYTSDDTTINETDNVTLFCNATGYPHPRITWTFLRGSESTIVGREESLPLSNVSRTQAGTYQCTAFNDWTSSEAANIQVIVNYAPKIDTRPVSQTVNESDNLELFCNATGHPTPKITWYRIADPSVQLPNGRALKVKNINRTDSGVYRCGASNGIGTDVCASANVTVNFPPSLDYTSDDTTVNETDNVTLFCNATGYPHPRITWTFLRRSESTIVGREESLPLSNVSRTQAGTYQCTAFNDLTSSEATNVQVTVNYKPFATRLTSNATGNTAISGRPVTFLCNSDSVPPPALELRFKNKSLGLFSGRMFTIEHVNASDEGMYQCVPNNILGTGQIATLYLTVAVPPSFEYISNDTTVKENDNIVLFCNSTGHPPPRITWTILSGSKARIVGHEEYLNLFNVSRTQAGTYQCTASNNVTSSKTTKIKDTVQTTIYTWINRETKLTCAVDGVPRPNITFTRAGSVLHSTPSEDGASQLRIKPEGAADFGDYTCTAKNHLGSVQKIIKIKQLAPEGLEIETGLHNMEVRWQALESTPDSPVEDYLVIVEMRGEAESRKTCIRVHTGKRHLTCAVNDLESGTVYSVKVAARNKVGYSEFAEKEVQTETEAKPITNTVKKEFQEQHQQEHLSNTVIDGIIAGVLIFCSLVVVIFAILKHRRPCHPVCKKESQDLSSEECNEGHDNPVCSSENPVADEMKERVNVHKLRGFTCARYGHKPMNTSFISCSADNTVWVNDGIVFSCSSISSPSPATYVIYHNGKKIKKNRSGYHKICNVKRQHAGNYTCQPRNTFGNGECKSIRLTVYEKLAVHAIPRWRNVTEGRAARFECSAAGSPPPNITWTSLSTGKVYSGGLLLIKSVQRNDTGDYQCSASNGLSAPTKDIVFLNVLYPPTITDTAGPNVNVKEGYKLTLYCHGNGNPQPVFTWKLLGTNQTFSGGDERSIMLNAQKSHAGVYLCTASNFLGNVSKTITLNVWSSPVRPILTHLECGSSFIRVSWKVLSQEEGSFVISYVAQAIDQDNPRNVFNCSDITINHCIIKGLQPNTTYLVRVYSTNVAGHVVSEYERITTKGEGTKKQQGTDNKTNEGLSTTTLMTVLAAVGIAIFVVLIGTLIAVRRTRSVGKGTVSNN</sequence>
<dbReference type="InterPro" id="IPR003961">
    <property type="entry name" value="FN3_dom"/>
</dbReference>
<keyword evidence="11" id="KW-1185">Reference proteome</keyword>
<feature type="domain" description="Ig-like" evidence="8">
    <location>
        <begin position="814"/>
        <end position="898"/>
    </location>
</feature>
<dbReference type="PANTHER" id="PTHR11640">
    <property type="entry name" value="NEPHRIN"/>
    <property type="match status" value="1"/>
</dbReference>
<dbReference type="PANTHER" id="PTHR11640:SF158">
    <property type="entry name" value="V-SET AND IMMUNOGLOBULIN DOMAIN-CONTAINING PROTEIN 10-LIKE 2"/>
    <property type="match status" value="1"/>
</dbReference>
<dbReference type="InterPro" id="IPR003599">
    <property type="entry name" value="Ig_sub"/>
</dbReference>
<feature type="domain" description="Ig-like" evidence="8">
    <location>
        <begin position="901"/>
        <end position="984"/>
    </location>
</feature>
<dbReference type="InterPro" id="IPR036116">
    <property type="entry name" value="FN3_sf"/>
</dbReference>
<dbReference type="InterPro" id="IPR003598">
    <property type="entry name" value="Ig_sub2"/>
</dbReference>
<evidence type="ECO:0000256" key="1">
    <source>
        <dbReference type="ARBA" id="ARBA00004479"/>
    </source>
</evidence>
<feature type="domain" description="Ig-like" evidence="8">
    <location>
        <begin position="480"/>
        <end position="563"/>
    </location>
</feature>
<dbReference type="PROSITE" id="PS50835">
    <property type="entry name" value="IG_LIKE"/>
    <property type="match status" value="14"/>
</dbReference>
<evidence type="ECO:0000256" key="2">
    <source>
        <dbReference type="ARBA" id="ARBA00023136"/>
    </source>
</evidence>
<dbReference type="SMART" id="SM00060">
    <property type="entry name" value="FN3"/>
    <property type="match status" value="2"/>
</dbReference>
<evidence type="ECO:0000256" key="5">
    <source>
        <dbReference type="ARBA" id="ARBA00023319"/>
    </source>
</evidence>
<feature type="domain" description="Ig-like" evidence="8">
    <location>
        <begin position="566"/>
        <end position="653"/>
    </location>
</feature>
<accession>A0A3M6ULE6</accession>
<gene>
    <name evidence="10" type="ORF">pdam_00019993</name>
</gene>
<keyword evidence="2 6" id="KW-0472">Membrane</keyword>
<feature type="domain" description="Ig-like" evidence="8">
    <location>
        <begin position="1086"/>
        <end position="1150"/>
    </location>
</feature>
<dbReference type="GO" id="GO:0050839">
    <property type="term" value="F:cell adhesion molecule binding"/>
    <property type="evidence" value="ECO:0007669"/>
    <property type="project" value="TreeGrafter"/>
</dbReference>
<keyword evidence="3" id="KW-1015">Disulfide bond</keyword>
<dbReference type="GO" id="GO:0005886">
    <property type="term" value="C:plasma membrane"/>
    <property type="evidence" value="ECO:0007669"/>
    <property type="project" value="TreeGrafter"/>
</dbReference>
<dbReference type="Pfam" id="PF13927">
    <property type="entry name" value="Ig_3"/>
    <property type="match status" value="14"/>
</dbReference>
<dbReference type="GO" id="GO:0005911">
    <property type="term" value="C:cell-cell junction"/>
    <property type="evidence" value="ECO:0007669"/>
    <property type="project" value="TreeGrafter"/>
</dbReference>
<dbReference type="SMART" id="SM00408">
    <property type="entry name" value="IGc2"/>
    <property type="match status" value="15"/>
</dbReference>
<keyword evidence="5" id="KW-0393">Immunoglobulin domain</keyword>
<evidence type="ECO:0000259" key="9">
    <source>
        <dbReference type="PROSITE" id="PS50853"/>
    </source>
</evidence>
<dbReference type="InterPro" id="IPR013783">
    <property type="entry name" value="Ig-like_fold"/>
</dbReference>
<feature type="domain" description="Ig-like" evidence="8">
    <location>
        <begin position="989"/>
        <end position="1073"/>
    </location>
</feature>
<feature type="domain" description="Ig-like" evidence="8">
    <location>
        <begin position="328"/>
        <end position="398"/>
    </location>
</feature>
<organism evidence="10 11">
    <name type="scientific">Pocillopora damicornis</name>
    <name type="common">Cauliflower coral</name>
    <name type="synonym">Millepora damicornis</name>
    <dbReference type="NCBI Taxonomy" id="46731"/>
    <lineage>
        <taxon>Eukaryota</taxon>
        <taxon>Metazoa</taxon>
        <taxon>Cnidaria</taxon>
        <taxon>Anthozoa</taxon>
        <taxon>Hexacorallia</taxon>
        <taxon>Scleractinia</taxon>
        <taxon>Astrocoeniina</taxon>
        <taxon>Pocilloporidae</taxon>
        <taxon>Pocillopora</taxon>
    </lineage>
</organism>
<feature type="domain" description="Ig-like" evidence="8">
    <location>
        <begin position="156"/>
        <end position="238"/>
    </location>
</feature>
<protein>
    <submittedName>
        <fullName evidence="10">Uncharacterized protein</fullName>
    </submittedName>
</protein>
<dbReference type="InterPro" id="IPR051275">
    <property type="entry name" value="Cell_adhesion_signaling"/>
</dbReference>
<dbReference type="PROSITE" id="PS50853">
    <property type="entry name" value="FN3"/>
    <property type="match status" value="2"/>
</dbReference>
<keyword evidence="6" id="KW-0812">Transmembrane</keyword>
<dbReference type="CDD" id="cd00063">
    <property type="entry name" value="FN3"/>
    <property type="match status" value="2"/>
</dbReference>
<feature type="signal peptide" evidence="7">
    <location>
        <begin position="1"/>
        <end position="34"/>
    </location>
</feature>
<evidence type="ECO:0000313" key="10">
    <source>
        <dbReference type="EMBL" id="RMX54503.1"/>
    </source>
</evidence>
<reference evidence="10 11" key="1">
    <citation type="journal article" date="2018" name="Sci. Rep.">
        <title>Comparative analysis of the Pocillopora damicornis genome highlights role of immune system in coral evolution.</title>
        <authorList>
            <person name="Cunning R."/>
            <person name="Bay R.A."/>
            <person name="Gillette P."/>
            <person name="Baker A.C."/>
            <person name="Traylor-Knowles N."/>
        </authorList>
    </citation>
    <scope>NUCLEOTIDE SEQUENCE [LARGE SCALE GENOMIC DNA]</scope>
    <source>
        <strain evidence="10">RSMAS</strain>
        <tissue evidence="10">Whole animal</tissue>
    </source>
</reference>
<comment type="caution">
    <text evidence="10">The sequence shown here is derived from an EMBL/GenBank/DDBJ whole genome shotgun (WGS) entry which is preliminary data.</text>
</comment>
<keyword evidence="6" id="KW-1133">Transmembrane helix</keyword>
<feature type="domain" description="Ig-like" evidence="8">
    <location>
        <begin position="243"/>
        <end position="323"/>
    </location>
</feature>
<dbReference type="SMART" id="SM00409">
    <property type="entry name" value="IG"/>
    <property type="match status" value="15"/>
</dbReference>
<evidence type="ECO:0000256" key="4">
    <source>
        <dbReference type="ARBA" id="ARBA00023180"/>
    </source>
</evidence>
<feature type="domain" description="Ig-like" evidence="8">
    <location>
        <begin position="654"/>
        <end position="725"/>
    </location>
</feature>
<evidence type="ECO:0000256" key="6">
    <source>
        <dbReference type="SAM" id="Phobius"/>
    </source>
</evidence>
<dbReference type="Pfam" id="PF00041">
    <property type="entry name" value="fn3"/>
    <property type="match status" value="1"/>
</dbReference>
<feature type="transmembrane region" description="Helical" evidence="6">
    <location>
        <begin position="1730"/>
        <end position="1752"/>
    </location>
</feature>
<feature type="domain" description="Fibronectin type-III" evidence="9">
    <location>
        <begin position="1153"/>
        <end position="1250"/>
    </location>
</feature>
<keyword evidence="4" id="KW-0325">Glycoprotein</keyword>
<feature type="transmembrane region" description="Helical" evidence="6">
    <location>
        <begin position="1273"/>
        <end position="1295"/>
    </location>
</feature>
<feature type="domain" description="Ig-like" evidence="8">
    <location>
        <begin position="1530"/>
        <end position="1611"/>
    </location>
</feature>
<dbReference type="OrthoDB" id="6088938at2759"/>
<evidence type="ECO:0000256" key="7">
    <source>
        <dbReference type="SAM" id="SignalP"/>
    </source>
</evidence>
<dbReference type="Proteomes" id="UP000275408">
    <property type="component" value="Unassembled WGS sequence"/>
</dbReference>
<dbReference type="SUPFAM" id="SSF49265">
    <property type="entry name" value="Fibronectin type III"/>
    <property type="match status" value="1"/>
</dbReference>
<feature type="chain" id="PRO_5017972956" evidence="7">
    <location>
        <begin position="35"/>
        <end position="1766"/>
    </location>
</feature>
<feature type="domain" description="Ig-like" evidence="8">
    <location>
        <begin position="1444"/>
        <end position="1522"/>
    </location>
</feature>
<dbReference type="InterPro" id="IPR007110">
    <property type="entry name" value="Ig-like_dom"/>
</dbReference>
<dbReference type="Gene3D" id="2.60.40.10">
    <property type="entry name" value="Immunoglobulins"/>
    <property type="match status" value="17"/>
</dbReference>
<evidence type="ECO:0000313" key="11">
    <source>
        <dbReference type="Proteomes" id="UP000275408"/>
    </source>
</evidence>
<dbReference type="InterPro" id="IPR036179">
    <property type="entry name" value="Ig-like_dom_sf"/>
</dbReference>
<evidence type="ECO:0000256" key="3">
    <source>
        <dbReference type="ARBA" id="ARBA00023157"/>
    </source>
</evidence>
<proteinExistence type="predicted"/>
<comment type="subcellular location">
    <subcellularLocation>
        <location evidence="1">Membrane</location>
        <topology evidence="1">Single-pass type I membrane protein</topology>
    </subcellularLocation>
</comment>
<keyword evidence="7" id="KW-0732">Signal</keyword>
<feature type="domain" description="Ig-like" evidence="8">
    <location>
        <begin position="401"/>
        <end position="478"/>
    </location>
</feature>
<evidence type="ECO:0000259" key="8">
    <source>
        <dbReference type="PROSITE" id="PS50835"/>
    </source>
</evidence>
<dbReference type="EMBL" id="RCHS01001248">
    <property type="protein sequence ID" value="RMX54503.1"/>
    <property type="molecule type" value="Genomic_DNA"/>
</dbReference>